<dbReference type="GO" id="GO:0000976">
    <property type="term" value="F:transcription cis-regulatory region binding"/>
    <property type="evidence" value="ECO:0007669"/>
    <property type="project" value="TreeGrafter"/>
</dbReference>
<accession>A0A0E3DAT1</accession>
<dbReference type="SUPFAM" id="SSF55785">
    <property type="entry name" value="PYP-like sensor domain (PAS domain)"/>
    <property type="match status" value="2"/>
</dbReference>
<dbReference type="Pfam" id="PF00010">
    <property type="entry name" value="HLH"/>
    <property type="match status" value="1"/>
</dbReference>
<dbReference type="Pfam" id="PF00989">
    <property type="entry name" value="PAS"/>
    <property type="match status" value="1"/>
</dbReference>
<feature type="compositionally biased region" description="Polar residues" evidence="7">
    <location>
        <begin position="718"/>
        <end position="729"/>
    </location>
</feature>
<dbReference type="AlphaFoldDB" id="A0A0E3DAT1"/>
<protein>
    <submittedName>
        <fullName evidence="10">Aryl hydrocarbon receptor</fullName>
    </submittedName>
</protein>
<feature type="domain" description="PAS" evidence="8">
    <location>
        <begin position="285"/>
        <end position="321"/>
    </location>
</feature>
<dbReference type="PROSITE" id="PS50888">
    <property type="entry name" value="BHLH"/>
    <property type="match status" value="1"/>
</dbReference>
<dbReference type="CDD" id="cd00130">
    <property type="entry name" value="PAS"/>
    <property type="match status" value="2"/>
</dbReference>
<keyword evidence="2" id="KW-0805">Transcription regulation</keyword>
<feature type="domain" description="BHLH" evidence="9">
    <location>
        <begin position="27"/>
        <end position="80"/>
    </location>
</feature>
<organism evidence="10">
    <name type="scientific">Pinctada imbricata</name>
    <name type="common">Atlantic pearl-oyster</name>
    <name type="synonym">Pinctada martensii</name>
    <dbReference type="NCBI Taxonomy" id="66713"/>
    <lineage>
        <taxon>Eukaryota</taxon>
        <taxon>Metazoa</taxon>
        <taxon>Spiralia</taxon>
        <taxon>Lophotrochozoa</taxon>
        <taxon>Mollusca</taxon>
        <taxon>Bivalvia</taxon>
        <taxon>Autobranchia</taxon>
        <taxon>Pteriomorphia</taxon>
        <taxon>Pterioida</taxon>
        <taxon>Pterioidea</taxon>
        <taxon>Pteriidae</taxon>
        <taxon>Pinctada</taxon>
    </lineage>
</organism>
<feature type="region of interest" description="Disordered" evidence="7">
    <location>
        <begin position="718"/>
        <end position="743"/>
    </location>
</feature>
<feature type="domain" description="PAS" evidence="8">
    <location>
        <begin position="116"/>
        <end position="181"/>
    </location>
</feature>
<name>A0A0E3DAT1_PINIB</name>
<dbReference type="PANTHER" id="PTHR10649">
    <property type="entry name" value="ARYL HYDROCARBON RECEPTOR"/>
    <property type="match status" value="1"/>
</dbReference>
<keyword evidence="10" id="KW-0675">Receptor</keyword>
<comment type="subcellular location">
    <subcellularLocation>
        <location evidence="1">Nucleus</location>
    </subcellularLocation>
</comment>
<dbReference type="FunFam" id="3.30.450.20:FF:000069">
    <property type="entry name" value="Aryl hydrocarbon receptor"/>
    <property type="match status" value="1"/>
</dbReference>
<dbReference type="GO" id="GO:0034751">
    <property type="term" value="C:aryl hydrocarbon receptor complex"/>
    <property type="evidence" value="ECO:0007669"/>
    <property type="project" value="TreeGrafter"/>
</dbReference>
<dbReference type="FunFam" id="4.10.280.10:FF:000041">
    <property type="entry name" value="aryl hydrocarbon receptor repressor"/>
    <property type="match status" value="1"/>
</dbReference>
<dbReference type="InterPro" id="IPR035965">
    <property type="entry name" value="PAS-like_dom_sf"/>
</dbReference>
<dbReference type="PANTHER" id="PTHR10649:SF12">
    <property type="entry name" value="SPINELESS, ISOFORM C"/>
    <property type="match status" value="1"/>
</dbReference>
<dbReference type="SMART" id="SM00353">
    <property type="entry name" value="HLH"/>
    <property type="match status" value="1"/>
</dbReference>
<keyword evidence="3" id="KW-0238">DNA-binding</keyword>
<dbReference type="CDD" id="cd19730">
    <property type="entry name" value="bHLH-PAS_spineless_like"/>
    <property type="match status" value="1"/>
</dbReference>
<evidence type="ECO:0000256" key="6">
    <source>
        <dbReference type="ARBA" id="ARBA00023242"/>
    </source>
</evidence>
<dbReference type="InterPro" id="IPR036638">
    <property type="entry name" value="HLH_DNA-bd_sf"/>
</dbReference>
<dbReference type="InterPro" id="IPR013767">
    <property type="entry name" value="PAS_fold"/>
</dbReference>
<evidence type="ECO:0000256" key="1">
    <source>
        <dbReference type="ARBA" id="ARBA00004123"/>
    </source>
</evidence>
<reference evidence="10" key="1">
    <citation type="submission" date="2013-12" db="EMBL/GenBank/DDBJ databases">
        <title>Molecular cloning and expression analysis of aryl hydrocarbon receptor in pearl oyster, Pinctada martensi.</title>
        <authorList>
            <person name="Du J."/>
            <person name="Diao X."/>
            <person name="Liao C."/>
            <person name="Zhou H."/>
        </authorList>
    </citation>
    <scope>NUCLEOTIDE SEQUENCE</scope>
</reference>
<dbReference type="GO" id="GO:0005634">
    <property type="term" value="C:nucleus"/>
    <property type="evidence" value="ECO:0007669"/>
    <property type="project" value="UniProtKB-SubCell"/>
</dbReference>
<evidence type="ECO:0000259" key="8">
    <source>
        <dbReference type="PROSITE" id="PS50112"/>
    </source>
</evidence>
<evidence type="ECO:0000256" key="2">
    <source>
        <dbReference type="ARBA" id="ARBA00023015"/>
    </source>
</evidence>
<dbReference type="Gene3D" id="4.10.280.10">
    <property type="entry name" value="Helix-loop-helix DNA-binding domain"/>
    <property type="match status" value="1"/>
</dbReference>
<sequence>MVEERVMNTMYATKRRRRTVKSAKTPTKDPPKSNPSKRHRERLNSELDHLASLLPFEQSVISKLDKLSILRLAVSYLRTKGYFAAVLPDRYNIDSHHILGRSHLFQEPGFSEGDSILQALYGFLFVVTCDGEVFYASRTVEQYLGFHQSDIIHQSVMELIHSEDREEFKRQLTWNSTLPQDKTNMTLHEVMMPENYHYLHRSFTVRFRCLLDNTSGFITLEINGWIRLLHGQNLRTDEPQLGLFATCCPFGPLSLLDLPSRELTFKSKHKMDFSPISMDNRGKAMFGYSDRELAVKSGYDLVHPDDLTYFSAAHQELIKTGSSGLIAYRWYTKEFRWLWLQPSCKVIYKNSKPDFVICTHRQLTDDEGQDLFHKRGNEFKLPYPLLDLDVCSGFDFPNDDLISKMKNGKNKKQKDQVRDAFVQNNGRKKKGVAREPLNGLNGYSGYSQFNGYEGGEFKTDMLYPYPSSNFAMESDIYRGYPGLASSMYSAPDSYRLAESDKHSYTNGYYLDPHRQYQHPLGYHGNSYSDFVMPSTKYSYDSVSKYGLDNYSLDLAKKVHYGDDMSRYDNDFRKYAYEYGGERFPTRLNGSLEPVDLRSSAMYNGAPFVNGVDGMMGHGGCLPSSSLFKPDFTPNVLSKETKVICSPSDLVHNQGFSPSVPLHHSSVIKNAASPRSLHSQSSRTSNSDQMGSPTNIYNNSGRTNIVNNSSSWHCQKTGQVIVPSPNSTPGSDHVGSPKQNGVNGNKTETVSLSIASSPASGATPASVIHTAVANKSTPHNRSYDKQPLTGGIPVPVVKTSPWYQYPTTHNGYGDPKDWNIGHTDIYSCQKSPRGIIVDPLPHVAKVPIS</sequence>
<dbReference type="GO" id="GO:0006805">
    <property type="term" value="P:xenobiotic metabolic process"/>
    <property type="evidence" value="ECO:0007669"/>
    <property type="project" value="InterPro"/>
</dbReference>
<feature type="compositionally biased region" description="Polar residues" evidence="7">
    <location>
        <begin position="675"/>
        <end position="702"/>
    </location>
</feature>
<dbReference type="InterPro" id="IPR039091">
    <property type="entry name" value="AHR/AHRR"/>
</dbReference>
<evidence type="ECO:0000313" key="10">
    <source>
        <dbReference type="EMBL" id="AHV83447.1"/>
    </source>
</evidence>
<evidence type="ECO:0000256" key="4">
    <source>
        <dbReference type="ARBA" id="ARBA00023159"/>
    </source>
</evidence>
<dbReference type="InterPro" id="IPR011598">
    <property type="entry name" value="bHLH_dom"/>
</dbReference>
<dbReference type="SMART" id="SM00091">
    <property type="entry name" value="PAS"/>
    <property type="match status" value="2"/>
</dbReference>
<keyword evidence="5" id="KW-0804">Transcription</keyword>
<evidence type="ECO:0000259" key="9">
    <source>
        <dbReference type="PROSITE" id="PS50888"/>
    </source>
</evidence>
<dbReference type="GO" id="GO:0004879">
    <property type="term" value="F:nuclear receptor activity"/>
    <property type="evidence" value="ECO:0007669"/>
    <property type="project" value="TreeGrafter"/>
</dbReference>
<feature type="region of interest" description="Disordered" evidence="7">
    <location>
        <begin position="1"/>
        <end position="40"/>
    </location>
</feature>
<dbReference type="PROSITE" id="PS50112">
    <property type="entry name" value="PAS"/>
    <property type="match status" value="2"/>
</dbReference>
<dbReference type="Pfam" id="PF08447">
    <property type="entry name" value="PAS_3"/>
    <property type="match status" value="1"/>
</dbReference>
<dbReference type="EMBL" id="KJ010544">
    <property type="protein sequence ID" value="AHV83447.1"/>
    <property type="molecule type" value="mRNA"/>
</dbReference>
<dbReference type="InterPro" id="IPR013655">
    <property type="entry name" value="PAS_fold_3"/>
</dbReference>
<evidence type="ECO:0000256" key="3">
    <source>
        <dbReference type="ARBA" id="ARBA00023125"/>
    </source>
</evidence>
<keyword evidence="4" id="KW-0010">Activator</keyword>
<dbReference type="SUPFAM" id="SSF47459">
    <property type="entry name" value="HLH, helix-loop-helix DNA-binding domain"/>
    <property type="match status" value="1"/>
</dbReference>
<proteinExistence type="evidence at transcript level"/>
<evidence type="ECO:0000256" key="7">
    <source>
        <dbReference type="SAM" id="MobiDB-lite"/>
    </source>
</evidence>
<dbReference type="GO" id="GO:0046983">
    <property type="term" value="F:protein dimerization activity"/>
    <property type="evidence" value="ECO:0007669"/>
    <property type="project" value="InterPro"/>
</dbReference>
<dbReference type="SMR" id="A0A0E3DAT1"/>
<feature type="region of interest" description="Disordered" evidence="7">
    <location>
        <begin position="670"/>
        <end position="702"/>
    </location>
</feature>
<dbReference type="Gene3D" id="3.30.450.20">
    <property type="entry name" value="PAS domain"/>
    <property type="match status" value="2"/>
</dbReference>
<dbReference type="FunFam" id="3.30.450.20:FF:000074">
    <property type="entry name" value="Aryl hydrocarbon receptor"/>
    <property type="match status" value="1"/>
</dbReference>
<evidence type="ECO:0000256" key="5">
    <source>
        <dbReference type="ARBA" id="ARBA00023163"/>
    </source>
</evidence>
<dbReference type="InterPro" id="IPR000014">
    <property type="entry name" value="PAS"/>
</dbReference>
<keyword evidence="6" id="KW-0539">Nucleus</keyword>